<evidence type="ECO:0000256" key="1">
    <source>
        <dbReference type="ARBA" id="ARBA00022649"/>
    </source>
</evidence>
<keyword evidence="3" id="KW-1185">Reference proteome</keyword>
<dbReference type="STRING" id="376489.A5892_14150"/>
<dbReference type="KEGG" id="haa:A5892_14150"/>
<dbReference type="AlphaFoldDB" id="A0A172YGY3"/>
<dbReference type="Gene3D" id="3.30.2310.20">
    <property type="entry name" value="RelE-like"/>
    <property type="match status" value="1"/>
</dbReference>
<keyword evidence="1" id="KW-1277">Toxin-antitoxin system</keyword>
<reference evidence="2 3" key="1">
    <citation type="submission" date="2016-04" db="EMBL/GenBank/DDBJ databases">
        <title>Complete Genome Sequence of Halotalea alkalilenta IHB B 13600.</title>
        <authorList>
            <person name="Swarnkar M.K."/>
            <person name="Sharma A."/>
            <person name="Kaushal K."/>
            <person name="Soni R."/>
            <person name="Rana S."/>
            <person name="Singh A.K."/>
            <person name="Gulati A."/>
        </authorList>
    </citation>
    <scope>NUCLEOTIDE SEQUENCE [LARGE SCALE GENOMIC DNA]</scope>
    <source>
        <strain evidence="2 3">IHB B 13600</strain>
    </source>
</reference>
<dbReference type="RefSeq" id="WP_064123345.1">
    <property type="nucleotide sequence ID" value="NZ_CP015243.1"/>
</dbReference>
<evidence type="ECO:0000313" key="2">
    <source>
        <dbReference type="EMBL" id="ANF58474.1"/>
    </source>
</evidence>
<organism evidence="2 3">
    <name type="scientific">Halotalea alkalilenta</name>
    <dbReference type="NCBI Taxonomy" id="376489"/>
    <lineage>
        <taxon>Bacteria</taxon>
        <taxon>Pseudomonadati</taxon>
        <taxon>Pseudomonadota</taxon>
        <taxon>Gammaproteobacteria</taxon>
        <taxon>Oceanospirillales</taxon>
        <taxon>Halomonadaceae</taxon>
        <taxon>Halotalea</taxon>
    </lineage>
</organism>
<dbReference type="EMBL" id="CP015243">
    <property type="protein sequence ID" value="ANF58474.1"/>
    <property type="molecule type" value="Genomic_DNA"/>
</dbReference>
<accession>A0A172YGY3</accession>
<gene>
    <name evidence="2" type="ORF">A5892_14150</name>
</gene>
<sequence length="109" mass="12483">MKGKPVVPRALASQDVEDAVSYYLGEQAEQAALGFIDALENAYTHISRQPASGMPRYAHELALPGLLYWPLKRYPYLVYYVERDEHVDVWRVLHSVRDIPGWLVESDSH</sequence>
<dbReference type="Pfam" id="PF05016">
    <property type="entry name" value="ParE_toxin"/>
    <property type="match status" value="1"/>
</dbReference>
<name>A0A172YGY3_9GAMM</name>
<dbReference type="Proteomes" id="UP000077875">
    <property type="component" value="Chromosome"/>
</dbReference>
<dbReference type="InterPro" id="IPR007712">
    <property type="entry name" value="RelE/ParE_toxin"/>
</dbReference>
<proteinExistence type="predicted"/>
<protein>
    <submittedName>
        <fullName evidence="2">Plasmid stabilization protein</fullName>
    </submittedName>
</protein>
<dbReference type="InterPro" id="IPR035093">
    <property type="entry name" value="RelE/ParE_toxin_dom_sf"/>
</dbReference>
<evidence type="ECO:0000313" key="3">
    <source>
        <dbReference type="Proteomes" id="UP000077875"/>
    </source>
</evidence>